<organism evidence="5 6">
    <name type="scientific">Lagenidium giganteum</name>
    <dbReference type="NCBI Taxonomy" id="4803"/>
    <lineage>
        <taxon>Eukaryota</taxon>
        <taxon>Sar</taxon>
        <taxon>Stramenopiles</taxon>
        <taxon>Oomycota</taxon>
        <taxon>Peronosporomycetes</taxon>
        <taxon>Pythiales</taxon>
        <taxon>Pythiaceae</taxon>
    </lineage>
</organism>
<name>A0AAV2Z7U6_9STRA</name>
<dbReference type="SUPFAM" id="SSF52540">
    <property type="entry name" value="P-loop containing nucleoside triphosphate hydrolases"/>
    <property type="match status" value="1"/>
</dbReference>
<protein>
    <submittedName>
        <fullName evidence="5">Uncharacterized protein</fullName>
    </submittedName>
</protein>
<dbReference type="InterPro" id="IPR050173">
    <property type="entry name" value="ABC_transporter_C-like"/>
</dbReference>
<evidence type="ECO:0000256" key="4">
    <source>
        <dbReference type="ARBA" id="ARBA00022840"/>
    </source>
</evidence>
<dbReference type="GO" id="GO:0005524">
    <property type="term" value="F:ATP binding"/>
    <property type="evidence" value="ECO:0007669"/>
    <property type="project" value="UniProtKB-KW"/>
</dbReference>
<dbReference type="AlphaFoldDB" id="A0AAV2Z7U6"/>
<evidence type="ECO:0000256" key="1">
    <source>
        <dbReference type="ARBA" id="ARBA00004127"/>
    </source>
</evidence>
<comment type="caution">
    <text evidence="5">The sequence shown here is derived from an EMBL/GenBank/DDBJ whole genome shotgun (WGS) entry which is preliminary data.</text>
</comment>
<proteinExistence type="predicted"/>
<reference evidence="5" key="1">
    <citation type="submission" date="2022-11" db="EMBL/GenBank/DDBJ databases">
        <authorList>
            <person name="Morgan W.R."/>
            <person name="Tartar A."/>
        </authorList>
    </citation>
    <scope>NUCLEOTIDE SEQUENCE</scope>
    <source>
        <strain evidence="5">ARSEF 373</strain>
    </source>
</reference>
<evidence type="ECO:0000313" key="6">
    <source>
        <dbReference type="Proteomes" id="UP001146120"/>
    </source>
</evidence>
<gene>
    <name evidence="5" type="ORF">N0F65_003241</name>
</gene>
<sequence length="93" mass="10311">MNSGDKIGLIGRTESGDSSVAMAFFRIHEVTQIHIIVDGIDIRLLPARDLRRRFNISQSPVVYSVRSYLDPFDEFGDATLWTVLASTPTAPTS</sequence>
<keyword evidence="4" id="KW-0067">ATP-binding</keyword>
<dbReference type="InterPro" id="IPR027417">
    <property type="entry name" value="P-loop_NTPase"/>
</dbReference>
<dbReference type="GO" id="GO:0042626">
    <property type="term" value="F:ATPase-coupled transmembrane transporter activity"/>
    <property type="evidence" value="ECO:0007669"/>
    <property type="project" value="TreeGrafter"/>
</dbReference>
<reference evidence="5" key="2">
    <citation type="journal article" date="2023" name="Microbiol Resour">
        <title>Decontamination and Annotation of the Draft Genome Sequence of the Oomycete Lagenidium giganteum ARSEF 373.</title>
        <authorList>
            <person name="Morgan W.R."/>
            <person name="Tartar A."/>
        </authorList>
    </citation>
    <scope>NUCLEOTIDE SEQUENCE</scope>
    <source>
        <strain evidence="5">ARSEF 373</strain>
    </source>
</reference>
<dbReference type="PANTHER" id="PTHR24223">
    <property type="entry name" value="ATP-BINDING CASSETTE SUB-FAMILY C"/>
    <property type="match status" value="1"/>
</dbReference>
<comment type="subcellular location">
    <subcellularLocation>
        <location evidence="1">Endomembrane system</location>
        <topology evidence="1">Multi-pass membrane protein</topology>
    </subcellularLocation>
</comment>
<dbReference type="GO" id="GO:0016020">
    <property type="term" value="C:membrane"/>
    <property type="evidence" value="ECO:0007669"/>
    <property type="project" value="TreeGrafter"/>
</dbReference>
<evidence type="ECO:0000256" key="2">
    <source>
        <dbReference type="ARBA" id="ARBA00022737"/>
    </source>
</evidence>
<evidence type="ECO:0000256" key="3">
    <source>
        <dbReference type="ARBA" id="ARBA00022741"/>
    </source>
</evidence>
<dbReference type="PANTHER" id="PTHR24223:SF443">
    <property type="entry name" value="MULTIDRUG-RESISTANCE LIKE PROTEIN 1, ISOFORM I"/>
    <property type="match status" value="1"/>
</dbReference>
<accession>A0AAV2Z7U6</accession>
<dbReference type="GO" id="GO:0012505">
    <property type="term" value="C:endomembrane system"/>
    <property type="evidence" value="ECO:0007669"/>
    <property type="project" value="UniProtKB-SubCell"/>
</dbReference>
<evidence type="ECO:0000313" key="5">
    <source>
        <dbReference type="EMBL" id="DBA03053.1"/>
    </source>
</evidence>
<dbReference type="Gene3D" id="3.40.50.300">
    <property type="entry name" value="P-loop containing nucleotide triphosphate hydrolases"/>
    <property type="match status" value="1"/>
</dbReference>
<keyword evidence="3" id="KW-0547">Nucleotide-binding</keyword>
<keyword evidence="6" id="KW-1185">Reference proteome</keyword>
<keyword evidence="2" id="KW-0677">Repeat</keyword>
<dbReference type="Proteomes" id="UP001146120">
    <property type="component" value="Unassembled WGS sequence"/>
</dbReference>
<dbReference type="EMBL" id="DAKRPA010000024">
    <property type="protein sequence ID" value="DBA03053.1"/>
    <property type="molecule type" value="Genomic_DNA"/>
</dbReference>